<keyword evidence="1" id="KW-1133">Transmembrane helix</keyword>
<accession>A0A2W4VM13</accession>
<reference evidence="3" key="1">
    <citation type="submission" date="2018-04" db="EMBL/GenBank/DDBJ databases">
        <authorList>
            <person name="Cornet L."/>
        </authorList>
    </citation>
    <scope>NUCLEOTIDE SEQUENCE [LARGE SCALE GENOMIC DNA]</scope>
</reference>
<protein>
    <recommendedName>
        <fullName evidence="4">Low-complexity protein</fullName>
    </recommendedName>
</protein>
<name>A0A2W4VM13_9CYAN</name>
<feature type="transmembrane region" description="Helical" evidence="1">
    <location>
        <begin position="487"/>
        <end position="507"/>
    </location>
</feature>
<dbReference type="AlphaFoldDB" id="A0A2W4VM13"/>
<keyword evidence="1" id="KW-0812">Transmembrane</keyword>
<sequence length="718" mass="80547">MPYSHWPGPRWITWLGILMLIAGVAFARPAQAADSHPLLTVDLLRQQLATPVQREGRPTIDLRNYTVDLRPDSALTDGFYRLLSSGLQKPATTPTLDLSYAVVQGDLDLQRLGQREPLYGDNLSPLLSEAGQAQLKRDRTRLLQLNRLSQSLLIQGQSSSQQIYVFKAPLVAVQTRFTGQVQGGDTFFLGRLLASGAVFEQGMAVAGARFNRAVNFSGADFRQGVQAKSSLFFEAARFDQAQFRSGANFQGAEFKADANFSRAVLAGDLNFSRVQWQGVADFARTVWQGTASFVRSYFAKALFFTEARFDAPLVLRQARFSEPVNLRNAMVGGEVDLGDALFPTSAYLNVAGMEFSLEQTQILGTPGKIGRVFSVPQLAGNETLLRNLERNFRRLEQISDANYIAYTAERLRLKTWQQRLLGTNLNTASVTALVRAGFTETQAVAVVAQRQEQLFIGTEGVLSVPGIDLASYLKVRDRIFALNTFPLTRRLTLALQWLWLGGLVVLSRYGTSFSLTFGLGLVAIPIFALMFWFIDRYRRRRVSPIVPPLAEGLWLGGGCTVLLGLGLNALRSADYPLLALGFLSVLLVPVPALLIGLMLKQGRYHDLMEESYFVEDGSLRQLRLLIARLPVIPKFPFFRDRYTYLLLDRRWNWLNYLDFSINNWLKFGFNDIRLRDQHVPGLITALVWYQWGLGLLYTALLLWTLSRTIPGLNLLIYF</sequence>
<dbReference type="Pfam" id="PF13576">
    <property type="entry name" value="Pentapeptide_3"/>
    <property type="match status" value="1"/>
</dbReference>
<evidence type="ECO:0000256" key="1">
    <source>
        <dbReference type="SAM" id="Phobius"/>
    </source>
</evidence>
<dbReference type="EMBL" id="QBMN01000246">
    <property type="protein sequence ID" value="PZO33592.1"/>
    <property type="molecule type" value="Genomic_DNA"/>
</dbReference>
<proteinExistence type="predicted"/>
<dbReference type="Proteomes" id="UP000249081">
    <property type="component" value="Unassembled WGS sequence"/>
</dbReference>
<reference evidence="2 3" key="2">
    <citation type="submission" date="2018-06" db="EMBL/GenBank/DDBJ databases">
        <title>Metagenomic assembly of (sub)arctic Cyanobacteria and their associated microbiome from non-axenic cultures.</title>
        <authorList>
            <person name="Baurain D."/>
        </authorList>
    </citation>
    <scope>NUCLEOTIDE SEQUENCE [LARGE SCALE GENOMIC DNA]</scope>
    <source>
        <strain evidence="2">ULC041bin1</strain>
    </source>
</reference>
<dbReference type="InterPro" id="IPR001646">
    <property type="entry name" value="5peptide_repeat"/>
</dbReference>
<keyword evidence="1" id="KW-0472">Membrane</keyword>
<feature type="transmembrane region" description="Helical" evidence="1">
    <location>
        <begin position="577"/>
        <end position="599"/>
    </location>
</feature>
<evidence type="ECO:0000313" key="3">
    <source>
        <dbReference type="Proteomes" id="UP000249081"/>
    </source>
</evidence>
<comment type="caution">
    <text evidence="2">The sequence shown here is derived from an EMBL/GenBank/DDBJ whole genome shotgun (WGS) entry which is preliminary data.</text>
</comment>
<gene>
    <name evidence="2" type="ORF">DCF17_21760</name>
</gene>
<feature type="transmembrane region" description="Helical" evidence="1">
    <location>
        <begin position="513"/>
        <end position="533"/>
    </location>
</feature>
<organism evidence="2 3">
    <name type="scientific">Shackletoniella antarctica</name>
    <dbReference type="NCBI Taxonomy" id="268115"/>
    <lineage>
        <taxon>Bacteria</taxon>
        <taxon>Bacillati</taxon>
        <taxon>Cyanobacteriota</taxon>
        <taxon>Cyanophyceae</taxon>
        <taxon>Oculatellales</taxon>
        <taxon>Oculatellaceae</taxon>
        <taxon>Shackletoniella</taxon>
    </lineage>
</organism>
<dbReference type="Gene3D" id="2.160.20.80">
    <property type="entry name" value="E3 ubiquitin-protein ligase SopA"/>
    <property type="match status" value="1"/>
</dbReference>
<feature type="transmembrane region" description="Helical" evidence="1">
    <location>
        <begin position="682"/>
        <end position="705"/>
    </location>
</feature>
<feature type="transmembrane region" description="Helical" evidence="1">
    <location>
        <begin position="545"/>
        <end position="565"/>
    </location>
</feature>
<evidence type="ECO:0008006" key="4">
    <source>
        <dbReference type="Google" id="ProtNLM"/>
    </source>
</evidence>
<evidence type="ECO:0000313" key="2">
    <source>
        <dbReference type="EMBL" id="PZO33592.1"/>
    </source>
</evidence>